<dbReference type="CDD" id="cd04184">
    <property type="entry name" value="GT2_RfbC_Mx_like"/>
    <property type="match status" value="1"/>
</dbReference>
<dbReference type="CDD" id="cd04186">
    <property type="entry name" value="GT_2_like_c"/>
    <property type="match status" value="1"/>
</dbReference>
<comment type="caution">
    <text evidence="2">The sequence shown here is derived from an EMBL/GenBank/DDBJ whole genome shotgun (WGS) entry which is preliminary data.</text>
</comment>
<organism evidence="2 3">
    <name type="scientific">Microbulbifer elongatus</name>
    <dbReference type="NCBI Taxonomy" id="86173"/>
    <lineage>
        <taxon>Bacteria</taxon>
        <taxon>Pseudomonadati</taxon>
        <taxon>Pseudomonadota</taxon>
        <taxon>Gammaproteobacteria</taxon>
        <taxon>Cellvibrionales</taxon>
        <taxon>Microbulbiferaceae</taxon>
        <taxon>Microbulbifer</taxon>
    </lineage>
</organism>
<keyword evidence="3" id="KW-1185">Reference proteome</keyword>
<dbReference type="InterPro" id="IPR001173">
    <property type="entry name" value="Glyco_trans_2-like"/>
</dbReference>
<dbReference type="PANTHER" id="PTHR43179:SF7">
    <property type="entry name" value="RHAMNOSYLTRANSFERASE WBBL"/>
    <property type="match status" value="1"/>
</dbReference>
<evidence type="ECO:0000259" key="1">
    <source>
        <dbReference type="Pfam" id="PF00535"/>
    </source>
</evidence>
<dbReference type="InterPro" id="IPR029044">
    <property type="entry name" value="Nucleotide-diphossugar_trans"/>
</dbReference>
<dbReference type="EMBL" id="JACASI010000011">
    <property type="protein sequence ID" value="MCQ3828319.1"/>
    <property type="molecule type" value="Genomic_DNA"/>
</dbReference>
<feature type="domain" description="Glycosyltransferase 2-like" evidence="1">
    <location>
        <begin position="451"/>
        <end position="630"/>
    </location>
</feature>
<reference evidence="2" key="1">
    <citation type="thesis" date="2020" institute="Technische Universitat Dresden" country="Dresden, Germany">
        <title>The Agarolytic System of Microbulbifer elongatus PORT2, Isolated from Batu Karas, Pangandaran West Java Indonesia.</title>
        <authorList>
            <person name="Anggraeni S.R."/>
        </authorList>
    </citation>
    <scope>NUCLEOTIDE SEQUENCE</scope>
    <source>
        <strain evidence="2">PORT2</strain>
    </source>
</reference>
<dbReference type="Pfam" id="PF00535">
    <property type="entry name" value="Glycos_transf_2"/>
    <property type="match status" value="2"/>
</dbReference>
<dbReference type="Gene3D" id="3.90.550.10">
    <property type="entry name" value="Spore Coat Polysaccharide Biosynthesis Protein SpsA, Chain A"/>
    <property type="match status" value="2"/>
</dbReference>
<accession>A0ABT1NZM6</accession>
<evidence type="ECO:0000313" key="3">
    <source>
        <dbReference type="Proteomes" id="UP001205566"/>
    </source>
</evidence>
<dbReference type="PANTHER" id="PTHR43179">
    <property type="entry name" value="RHAMNOSYLTRANSFERASE WBBL"/>
    <property type="match status" value="1"/>
</dbReference>
<feature type="domain" description="Glycosyltransferase 2-like" evidence="1">
    <location>
        <begin position="191"/>
        <end position="348"/>
    </location>
</feature>
<sequence>MTPLQECRPAGGRWQCVGSDPAFRVKPESGLLPRGWYMLEILASADFAVLPSKLYADYGHGFKEVESFSLAIESGQLAKRVCYFPTRARALRFDPCDFPAVVQIHDFVLAKVTRGFAVRSMARKLVNSGLTESVSAAKAMGWDMLWRQYNELFVRRSLTVYEAQQAHERALFAQPTVKRRLDGLSHKPLFSVVVPVFNPPIRHLQSCLDSVLAQSYPHWQLCIADDASTDPAVAETLKRYAAKDRRIQFVQRTENGHICAASNSALSLAEGEFVVLLDHDDCLFKHALLEVACATEQNPDADIFYSDEDFIDESGRRFAPHYKPDWNPALLLSHNYVTHLAVYRRSLIMAAGGFREGVGVEGAQDYDLLLRCSARVPAHQIVHIPRVLYHWRAHAGSTALSSGEKSYTSVAGKRALQDYLDAVGIDARAELTDDDNLYKVSYPLIGAPLVSLLIPTRDMLPVVQACVDSILERSSYRNFEILILDNQSEEPKTLAWLQEIQQRDSRVRVLRYDYPFNYSAINNFGAVHARGEILGLVNNDVDVITPEWIEELVSLAQQPGNGCIGALLYYPDDTVQHAGVILGLGGYAAHSHRGSPRGAPGYFNRLKVRQNLSAVTGACLFIRKSVYEEVSGLDEAYTVAYNDVDFCLRVQAAGYLNVFTPFAELYHHESKSRGQEDTPEKVARFDLEKARLVERWGSLLQYDPFYNPNLTRAREDFSLAGQEEISVTESAVV</sequence>
<gene>
    <name evidence="2" type="ORF">HXX02_02560</name>
</gene>
<protein>
    <submittedName>
        <fullName evidence="2">Glycosyltransferase family 2 protein</fullName>
    </submittedName>
</protein>
<dbReference type="Proteomes" id="UP001205566">
    <property type="component" value="Unassembled WGS sequence"/>
</dbReference>
<dbReference type="SUPFAM" id="SSF53448">
    <property type="entry name" value="Nucleotide-diphospho-sugar transferases"/>
    <property type="match status" value="2"/>
</dbReference>
<proteinExistence type="predicted"/>
<evidence type="ECO:0000313" key="2">
    <source>
        <dbReference type="EMBL" id="MCQ3828319.1"/>
    </source>
</evidence>
<name>A0ABT1NZM6_9GAMM</name>